<feature type="transmembrane region" description="Helical" evidence="1">
    <location>
        <begin position="186"/>
        <end position="206"/>
    </location>
</feature>
<evidence type="ECO:0000313" key="2">
    <source>
        <dbReference type="EMBL" id="MFC4427060.1"/>
    </source>
</evidence>
<accession>A0ABV8XNH7</accession>
<gene>
    <name evidence="2" type="ORF">ACFOZ9_12650</name>
</gene>
<name>A0ABV8XNH7_9DEIO</name>
<comment type="caution">
    <text evidence="2">The sequence shown here is derived from an EMBL/GenBank/DDBJ whole genome shotgun (WGS) entry which is preliminary data.</text>
</comment>
<protein>
    <recommendedName>
        <fullName evidence="4">Multidrug transporter</fullName>
    </recommendedName>
</protein>
<dbReference type="RefSeq" id="WP_380040169.1">
    <property type="nucleotide sequence ID" value="NZ_JBHSEH010000016.1"/>
</dbReference>
<keyword evidence="1" id="KW-0812">Transmembrane</keyword>
<evidence type="ECO:0008006" key="4">
    <source>
        <dbReference type="Google" id="ProtNLM"/>
    </source>
</evidence>
<proteinExistence type="predicted"/>
<organism evidence="2 3">
    <name type="scientific">Deinococcus navajonensis</name>
    <dbReference type="NCBI Taxonomy" id="309884"/>
    <lineage>
        <taxon>Bacteria</taxon>
        <taxon>Thermotogati</taxon>
        <taxon>Deinococcota</taxon>
        <taxon>Deinococci</taxon>
        <taxon>Deinococcales</taxon>
        <taxon>Deinococcaceae</taxon>
        <taxon>Deinococcus</taxon>
    </lineage>
</organism>
<feature type="transmembrane region" description="Helical" evidence="1">
    <location>
        <begin position="83"/>
        <end position="103"/>
    </location>
</feature>
<keyword evidence="3" id="KW-1185">Reference proteome</keyword>
<evidence type="ECO:0000256" key="1">
    <source>
        <dbReference type="SAM" id="Phobius"/>
    </source>
</evidence>
<feature type="transmembrane region" description="Helical" evidence="1">
    <location>
        <begin position="226"/>
        <end position="247"/>
    </location>
</feature>
<reference evidence="3" key="1">
    <citation type="journal article" date="2019" name="Int. J. Syst. Evol. Microbiol.">
        <title>The Global Catalogue of Microorganisms (GCM) 10K type strain sequencing project: providing services to taxonomists for standard genome sequencing and annotation.</title>
        <authorList>
            <consortium name="The Broad Institute Genomics Platform"/>
            <consortium name="The Broad Institute Genome Sequencing Center for Infectious Disease"/>
            <person name="Wu L."/>
            <person name="Ma J."/>
        </authorList>
    </citation>
    <scope>NUCLEOTIDE SEQUENCE [LARGE SCALE GENOMIC DNA]</scope>
    <source>
        <strain evidence="3">CCUG 56029</strain>
    </source>
</reference>
<dbReference type="EMBL" id="JBHSEH010000016">
    <property type="protein sequence ID" value="MFC4427060.1"/>
    <property type="molecule type" value="Genomic_DNA"/>
</dbReference>
<feature type="transmembrane region" description="Helical" evidence="1">
    <location>
        <begin position="110"/>
        <end position="127"/>
    </location>
</feature>
<keyword evidence="1" id="KW-0472">Membrane</keyword>
<sequence>MKEVRMLSGFAVKAAPRIVPLAGQRVALRLNERRLLRILWTTAAVLIAVGFWGIYSKTFLPDFFARDLVWSLTYLNGETNLPALFSTLLLLLAAAVLGVIALARTAALDTYRSVWTGLTVLFVYLGVDEGASLHEKLIEPVHDLIKTEGIFHYAWVVPYGLLALTVLVICLRFLRHLPRATRNGLLLSGALYVTGAFGLELAEGYVHTLMGRDTFIMEILITIEEALEMAGVILFITTLLHYIRIALPDFELRVGLKER</sequence>
<feature type="transmembrane region" description="Helical" evidence="1">
    <location>
        <begin position="150"/>
        <end position="174"/>
    </location>
</feature>
<evidence type="ECO:0000313" key="3">
    <source>
        <dbReference type="Proteomes" id="UP001595998"/>
    </source>
</evidence>
<feature type="transmembrane region" description="Helical" evidence="1">
    <location>
        <begin position="35"/>
        <end position="55"/>
    </location>
</feature>
<keyword evidence="1" id="KW-1133">Transmembrane helix</keyword>
<dbReference type="Proteomes" id="UP001595998">
    <property type="component" value="Unassembled WGS sequence"/>
</dbReference>